<organism evidence="3 4">
    <name type="scientific">Liparis tanakae</name>
    <name type="common">Tanaka's snailfish</name>
    <dbReference type="NCBI Taxonomy" id="230148"/>
    <lineage>
        <taxon>Eukaryota</taxon>
        <taxon>Metazoa</taxon>
        <taxon>Chordata</taxon>
        <taxon>Craniata</taxon>
        <taxon>Vertebrata</taxon>
        <taxon>Euteleostomi</taxon>
        <taxon>Actinopterygii</taxon>
        <taxon>Neopterygii</taxon>
        <taxon>Teleostei</taxon>
        <taxon>Neoteleostei</taxon>
        <taxon>Acanthomorphata</taxon>
        <taxon>Eupercaria</taxon>
        <taxon>Perciformes</taxon>
        <taxon>Cottioidei</taxon>
        <taxon>Cottales</taxon>
        <taxon>Liparidae</taxon>
        <taxon>Liparis</taxon>
    </lineage>
</organism>
<feature type="transmembrane region" description="Helical" evidence="2">
    <location>
        <begin position="12"/>
        <end position="29"/>
    </location>
</feature>
<keyword evidence="2" id="KW-0812">Transmembrane</keyword>
<feature type="region of interest" description="Disordered" evidence="1">
    <location>
        <begin position="66"/>
        <end position="90"/>
    </location>
</feature>
<dbReference type="EMBL" id="SRLO01000258">
    <property type="protein sequence ID" value="TNN64128.1"/>
    <property type="molecule type" value="Genomic_DNA"/>
</dbReference>
<keyword evidence="2" id="KW-1133">Transmembrane helix</keyword>
<reference evidence="3 4" key="1">
    <citation type="submission" date="2019-03" db="EMBL/GenBank/DDBJ databases">
        <title>First draft genome of Liparis tanakae, snailfish: a comprehensive survey of snailfish specific genes.</title>
        <authorList>
            <person name="Kim W."/>
            <person name="Song I."/>
            <person name="Jeong J.-H."/>
            <person name="Kim D."/>
            <person name="Kim S."/>
            <person name="Ryu S."/>
            <person name="Song J.Y."/>
            <person name="Lee S.K."/>
        </authorList>
    </citation>
    <scope>NUCLEOTIDE SEQUENCE [LARGE SCALE GENOMIC DNA]</scope>
    <source>
        <tissue evidence="3">Muscle</tissue>
    </source>
</reference>
<evidence type="ECO:0000313" key="3">
    <source>
        <dbReference type="EMBL" id="TNN64128.1"/>
    </source>
</evidence>
<accession>A0A4Z2HE23</accession>
<evidence type="ECO:0000256" key="1">
    <source>
        <dbReference type="SAM" id="MobiDB-lite"/>
    </source>
</evidence>
<name>A0A4Z2HE23_9TELE</name>
<evidence type="ECO:0000313" key="4">
    <source>
        <dbReference type="Proteomes" id="UP000314294"/>
    </source>
</evidence>
<proteinExistence type="predicted"/>
<protein>
    <submittedName>
        <fullName evidence="3">Uncharacterized protein</fullName>
    </submittedName>
</protein>
<gene>
    <name evidence="3" type="ORF">EYF80_025626</name>
</gene>
<keyword evidence="2" id="KW-0472">Membrane</keyword>
<dbReference type="AlphaFoldDB" id="A0A4Z2HE23"/>
<sequence>MERLAAHQFSTYRSSFISLFFILFFILFCRPCSARQRLHGREAETRAHTYSKCSFGGDGVEFCSGISTRPHIPEPPQPAEAQGPVGGCSEDDEGGHFVPRWKAMLPAPCSVNTSSAPITGGVGSVGDDGKRFSRVC</sequence>
<evidence type="ECO:0000256" key="2">
    <source>
        <dbReference type="SAM" id="Phobius"/>
    </source>
</evidence>
<dbReference type="Proteomes" id="UP000314294">
    <property type="component" value="Unassembled WGS sequence"/>
</dbReference>
<comment type="caution">
    <text evidence="3">The sequence shown here is derived from an EMBL/GenBank/DDBJ whole genome shotgun (WGS) entry which is preliminary data.</text>
</comment>
<keyword evidence="4" id="KW-1185">Reference proteome</keyword>